<reference evidence="2" key="2">
    <citation type="submission" date="2025-08" db="UniProtKB">
        <authorList>
            <consortium name="Ensembl"/>
        </authorList>
    </citation>
    <scope>IDENTIFICATION</scope>
</reference>
<accession>H2Y8T5</accession>
<evidence type="ECO:0000313" key="3">
    <source>
        <dbReference type="Proteomes" id="UP000007875"/>
    </source>
</evidence>
<dbReference type="OMA" id="IRRMKIR"/>
<evidence type="ECO:0000256" key="1">
    <source>
        <dbReference type="SAM" id="MobiDB-lite"/>
    </source>
</evidence>
<evidence type="ECO:0000313" key="2">
    <source>
        <dbReference type="Ensembl" id="ENSCSAVP00000001733.1"/>
    </source>
</evidence>
<name>H2Y8T5_CIOSA</name>
<organism evidence="2 3">
    <name type="scientific">Ciona savignyi</name>
    <name type="common">Pacific transparent sea squirt</name>
    <dbReference type="NCBI Taxonomy" id="51511"/>
    <lineage>
        <taxon>Eukaryota</taxon>
        <taxon>Metazoa</taxon>
        <taxon>Chordata</taxon>
        <taxon>Tunicata</taxon>
        <taxon>Ascidiacea</taxon>
        <taxon>Phlebobranchia</taxon>
        <taxon>Cionidae</taxon>
        <taxon>Ciona</taxon>
    </lineage>
</organism>
<sequence>MKLAEREQEMMLSHLKHRCSILDNATKYSSSLESLLTCLLEAEKLRKVNYETMVKRQMSDAYSVSGGEFPQPHRGLSFTNDATAGNSDDDIWSSGDDKDRRHKNNDSANVAGAESSASLFGSTKTNGGQFSISEDDNDP</sequence>
<reference evidence="3" key="1">
    <citation type="submission" date="2003-08" db="EMBL/GenBank/DDBJ databases">
        <authorList>
            <person name="Birren B."/>
            <person name="Nusbaum C."/>
            <person name="Abebe A."/>
            <person name="Abouelleil A."/>
            <person name="Adekoya E."/>
            <person name="Ait-zahra M."/>
            <person name="Allen N."/>
            <person name="Allen T."/>
            <person name="An P."/>
            <person name="Anderson M."/>
            <person name="Anderson S."/>
            <person name="Arachchi H."/>
            <person name="Armbruster J."/>
            <person name="Bachantsang P."/>
            <person name="Baldwin J."/>
            <person name="Barry A."/>
            <person name="Bayul T."/>
            <person name="Blitshsteyn B."/>
            <person name="Bloom T."/>
            <person name="Blye J."/>
            <person name="Boguslavskiy L."/>
            <person name="Borowsky M."/>
            <person name="Boukhgalter B."/>
            <person name="Brunache A."/>
            <person name="Butler J."/>
            <person name="Calixte N."/>
            <person name="Calvo S."/>
            <person name="Camarata J."/>
            <person name="Campo K."/>
            <person name="Chang J."/>
            <person name="Cheshatsang Y."/>
            <person name="Citroen M."/>
            <person name="Collymore A."/>
            <person name="Considine T."/>
            <person name="Cook A."/>
            <person name="Cooke P."/>
            <person name="Corum B."/>
            <person name="Cuomo C."/>
            <person name="David R."/>
            <person name="Dawoe T."/>
            <person name="Degray S."/>
            <person name="Dodge S."/>
            <person name="Dooley K."/>
            <person name="Dorje P."/>
            <person name="Dorjee K."/>
            <person name="Dorris L."/>
            <person name="Duffey N."/>
            <person name="Dupes A."/>
            <person name="Elkins T."/>
            <person name="Engels R."/>
            <person name="Erickson J."/>
            <person name="Farina A."/>
            <person name="Faro S."/>
            <person name="Ferreira P."/>
            <person name="Fischer H."/>
            <person name="Fitzgerald M."/>
            <person name="Foley K."/>
            <person name="Gage D."/>
            <person name="Galagan J."/>
            <person name="Gearin G."/>
            <person name="Gnerre S."/>
            <person name="Gnirke A."/>
            <person name="Goyette A."/>
            <person name="Graham J."/>
            <person name="Grandbois E."/>
            <person name="Gyaltsen K."/>
            <person name="Hafez N."/>
            <person name="Hagopian D."/>
            <person name="Hagos B."/>
            <person name="Hall J."/>
            <person name="Hatcher B."/>
            <person name="Heller A."/>
            <person name="Higgins H."/>
            <person name="Honan T."/>
            <person name="Horn A."/>
            <person name="Houde N."/>
            <person name="Hughes L."/>
            <person name="Hulme W."/>
            <person name="Husby E."/>
            <person name="Iliev I."/>
            <person name="Jaffe D."/>
            <person name="Jones C."/>
            <person name="Kamal M."/>
            <person name="Kamat A."/>
            <person name="Kamvysselis M."/>
            <person name="Karlsson E."/>
            <person name="Kells C."/>
            <person name="Kieu A."/>
            <person name="Kisner P."/>
            <person name="Kodira C."/>
            <person name="Kulbokas E."/>
            <person name="Labutti K."/>
            <person name="Lama D."/>
            <person name="Landers T."/>
            <person name="Leger J."/>
            <person name="Levine S."/>
            <person name="Lewis D."/>
            <person name="Lewis T."/>
            <person name="Lindblad-toh K."/>
            <person name="Liu X."/>
            <person name="Lokyitsang T."/>
            <person name="Lokyitsang Y."/>
            <person name="Lucien O."/>
            <person name="Lui A."/>
            <person name="Ma L.J."/>
            <person name="Mabbitt R."/>
            <person name="Macdonald J."/>
            <person name="Maclean C."/>
            <person name="Major J."/>
            <person name="Manning J."/>
            <person name="Marabella R."/>
            <person name="Maru K."/>
            <person name="Matthews C."/>
            <person name="Mauceli E."/>
            <person name="Mccarthy M."/>
            <person name="Mcdonough S."/>
            <person name="Mcghee T."/>
            <person name="Meldrim J."/>
            <person name="Meneus L."/>
            <person name="Mesirov J."/>
            <person name="Mihalev A."/>
            <person name="Mihova T."/>
            <person name="Mikkelsen T."/>
            <person name="Mlenga V."/>
            <person name="Moru K."/>
            <person name="Mozes J."/>
            <person name="Mulrain L."/>
            <person name="Munson G."/>
            <person name="Naylor J."/>
            <person name="Newes C."/>
            <person name="Nguyen C."/>
            <person name="Nguyen N."/>
            <person name="Nguyen T."/>
            <person name="Nicol R."/>
            <person name="Nielsen C."/>
            <person name="Nizzari M."/>
            <person name="Norbu C."/>
            <person name="Norbu N."/>
            <person name="O'donnell P."/>
            <person name="Okoawo O."/>
            <person name="O'leary S."/>
            <person name="Omotosho B."/>
            <person name="O'neill K."/>
            <person name="Osman S."/>
            <person name="Parker S."/>
            <person name="Perrin D."/>
            <person name="Phunkhang P."/>
            <person name="Piqani B."/>
            <person name="Purcell S."/>
            <person name="Rachupka T."/>
            <person name="Ramasamy U."/>
            <person name="Rameau R."/>
            <person name="Ray V."/>
            <person name="Raymond C."/>
            <person name="Retta R."/>
            <person name="Richardson S."/>
            <person name="Rise C."/>
            <person name="Rodriguez J."/>
            <person name="Rogers J."/>
            <person name="Rogov P."/>
            <person name="Rutman M."/>
            <person name="Schupbach R."/>
            <person name="Seaman C."/>
            <person name="Settipalli S."/>
            <person name="Sharpe T."/>
            <person name="Sheridan J."/>
            <person name="Sherpa N."/>
            <person name="Shi J."/>
            <person name="Smirnov S."/>
            <person name="Smith C."/>
            <person name="Sougnez C."/>
            <person name="Spencer B."/>
            <person name="Stalker J."/>
            <person name="Stange-thomann N."/>
            <person name="Stavropoulos S."/>
            <person name="Stetson K."/>
            <person name="Stone C."/>
            <person name="Stone S."/>
            <person name="Stubbs M."/>
            <person name="Talamas J."/>
            <person name="Tchuinga P."/>
            <person name="Tenzing P."/>
            <person name="Tesfaye S."/>
            <person name="Theodore J."/>
            <person name="Thoulutsang Y."/>
            <person name="Topham K."/>
            <person name="Towey S."/>
            <person name="Tsamla T."/>
            <person name="Tsomo N."/>
            <person name="Vallee D."/>
            <person name="Vassiliev H."/>
            <person name="Venkataraman V."/>
            <person name="Vinson J."/>
            <person name="Vo A."/>
            <person name="Wade C."/>
            <person name="Wang S."/>
            <person name="Wangchuk T."/>
            <person name="Wangdi T."/>
            <person name="Whittaker C."/>
            <person name="Wilkinson J."/>
            <person name="Wu Y."/>
            <person name="Wyman D."/>
            <person name="Yadav S."/>
            <person name="Yang S."/>
            <person name="Yang X."/>
            <person name="Yeager S."/>
            <person name="Yee E."/>
            <person name="Young G."/>
            <person name="Zainoun J."/>
            <person name="Zembeck L."/>
            <person name="Zimmer A."/>
            <person name="Zody M."/>
            <person name="Lander E."/>
        </authorList>
    </citation>
    <scope>NUCLEOTIDE SEQUENCE [LARGE SCALE GENOMIC DNA]</scope>
</reference>
<proteinExistence type="predicted"/>
<dbReference type="Proteomes" id="UP000007875">
    <property type="component" value="Unassembled WGS sequence"/>
</dbReference>
<protein>
    <submittedName>
        <fullName evidence="2">Uncharacterized protein</fullName>
    </submittedName>
</protein>
<feature type="compositionally biased region" description="Polar residues" evidence="1">
    <location>
        <begin position="77"/>
        <end position="86"/>
    </location>
</feature>
<dbReference type="InParanoid" id="H2Y8T5"/>
<feature type="region of interest" description="Disordered" evidence="1">
    <location>
        <begin position="62"/>
        <end position="139"/>
    </location>
</feature>
<dbReference type="HOGENOM" id="CLU_108539_0_0_1"/>
<reference evidence="2" key="3">
    <citation type="submission" date="2025-09" db="UniProtKB">
        <authorList>
            <consortium name="Ensembl"/>
        </authorList>
    </citation>
    <scope>IDENTIFICATION</scope>
</reference>
<feature type="compositionally biased region" description="Polar residues" evidence="1">
    <location>
        <begin position="115"/>
        <end position="132"/>
    </location>
</feature>
<keyword evidence="3" id="KW-1185">Reference proteome</keyword>
<dbReference type="GeneTree" id="ENSGT00510000053795"/>
<dbReference type="Ensembl" id="ENSCSAVT00000001762.1">
    <property type="protein sequence ID" value="ENSCSAVP00000001733.1"/>
    <property type="gene ID" value="ENSCSAVG00000001005.1"/>
</dbReference>
<dbReference type="AlphaFoldDB" id="H2Y8T5"/>